<organism evidence="6">
    <name type="scientific">marine metagenome</name>
    <dbReference type="NCBI Taxonomy" id="408172"/>
    <lineage>
        <taxon>unclassified sequences</taxon>
        <taxon>metagenomes</taxon>
        <taxon>ecological metagenomes</taxon>
    </lineage>
</organism>
<evidence type="ECO:0000256" key="3">
    <source>
        <dbReference type="ARBA" id="ARBA00022679"/>
    </source>
</evidence>
<keyword evidence="4" id="KW-0949">S-adenosyl-L-methionine</keyword>
<keyword evidence="3" id="KW-0808">Transferase</keyword>
<keyword evidence="1" id="KW-0698">rRNA processing</keyword>
<dbReference type="SUPFAM" id="SSF53335">
    <property type="entry name" value="S-adenosyl-L-methionine-dependent methyltransferases"/>
    <property type="match status" value="1"/>
</dbReference>
<feature type="non-terminal residue" evidence="6">
    <location>
        <position position="57"/>
    </location>
</feature>
<evidence type="ECO:0000259" key="5">
    <source>
        <dbReference type="Pfam" id="PF01728"/>
    </source>
</evidence>
<evidence type="ECO:0000256" key="4">
    <source>
        <dbReference type="ARBA" id="ARBA00022691"/>
    </source>
</evidence>
<accession>A0A382FR26</accession>
<name>A0A382FR26_9ZZZZ</name>
<sequence>MKSKQWLNRQKKDSFVIKAKQDGYLSRAAFKLVEIEEKFKLINNSKNIFEFGSSPGS</sequence>
<evidence type="ECO:0000256" key="1">
    <source>
        <dbReference type="ARBA" id="ARBA00022552"/>
    </source>
</evidence>
<dbReference type="InterPro" id="IPR002877">
    <property type="entry name" value="RNA_MeTrfase_FtsJ_dom"/>
</dbReference>
<dbReference type="InterPro" id="IPR029063">
    <property type="entry name" value="SAM-dependent_MTases_sf"/>
</dbReference>
<dbReference type="Pfam" id="PF01728">
    <property type="entry name" value="FtsJ"/>
    <property type="match status" value="1"/>
</dbReference>
<dbReference type="InterPro" id="IPR050082">
    <property type="entry name" value="RNA_methyltr_RlmE"/>
</dbReference>
<protein>
    <recommendedName>
        <fullName evidence="5">Ribosomal RNA methyltransferase FtsJ domain-containing protein</fullName>
    </recommendedName>
</protein>
<feature type="domain" description="Ribosomal RNA methyltransferase FtsJ" evidence="5">
    <location>
        <begin position="24"/>
        <end position="57"/>
    </location>
</feature>
<dbReference type="AlphaFoldDB" id="A0A382FR26"/>
<dbReference type="PANTHER" id="PTHR10920:SF18">
    <property type="entry name" value="RRNA METHYLTRANSFERASE 2, MITOCHONDRIAL"/>
    <property type="match status" value="1"/>
</dbReference>
<evidence type="ECO:0000313" key="6">
    <source>
        <dbReference type="EMBL" id="SVB65528.1"/>
    </source>
</evidence>
<dbReference type="PANTHER" id="PTHR10920">
    <property type="entry name" value="RIBOSOMAL RNA METHYLTRANSFERASE"/>
    <property type="match status" value="1"/>
</dbReference>
<keyword evidence="2" id="KW-0489">Methyltransferase</keyword>
<gene>
    <name evidence="6" type="ORF">METZ01_LOCUS218382</name>
</gene>
<reference evidence="6" key="1">
    <citation type="submission" date="2018-05" db="EMBL/GenBank/DDBJ databases">
        <authorList>
            <person name="Lanie J.A."/>
            <person name="Ng W.-L."/>
            <person name="Kazmierczak K.M."/>
            <person name="Andrzejewski T.M."/>
            <person name="Davidsen T.M."/>
            <person name="Wayne K.J."/>
            <person name="Tettelin H."/>
            <person name="Glass J.I."/>
            <person name="Rusch D."/>
            <person name="Podicherti R."/>
            <person name="Tsui H.-C.T."/>
            <person name="Winkler M.E."/>
        </authorList>
    </citation>
    <scope>NUCLEOTIDE SEQUENCE</scope>
</reference>
<dbReference type="EMBL" id="UINC01051403">
    <property type="protein sequence ID" value="SVB65528.1"/>
    <property type="molecule type" value="Genomic_DNA"/>
</dbReference>
<evidence type="ECO:0000256" key="2">
    <source>
        <dbReference type="ARBA" id="ARBA00022603"/>
    </source>
</evidence>
<proteinExistence type="predicted"/>
<dbReference type="Gene3D" id="3.40.50.150">
    <property type="entry name" value="Vaccinia Virus protein VP39"/>
    <property type="match status" value="1"/>
</dbReference>
<dbReference type="GO" id="GO:0008650">
    <property type="term" value="F:rRNA (uridine-2'-O-)-methyltransferase activity"/>
    <property type="evidence" value="ECO:0007669"/>
    <property type="project" value="TreeGrafter"/>
</dbReference>